<protein>
    <recommendedName>
        <fullName evidence="4">Pectinesterase inhibitor domain-containing protein</fullName>
    </recommendedName>
</protein>
<dbReference type="Gene3D" id="1.20.140.40">
    <property type="entry name" value="Invertase/pectin methylesterase inhibitor family protein"/>
    <property type="match status" value="1"/>
</dbReference>
<reference evidence="2 3" key="1">
    <citation type="submission" date="2024-01" db="EMBL/GenBank/DDBJ databases">
        <title>The genomes of 5 underutilized Papilionoideae crops provide insights into root nodulation and disease resistance.</title>
        <authorList>
            <person name="Yuan L."/>
        </authorList>
    </citation>
    <scope>NUCLEOTIDE SEQUENCE [LARGE SCALE GENOMIC DNA]</scope>
    <source>
        <strain evidence="2">LY-2023</strain>
        <tissue evidence="2">Leaf</tissue>
    </source>
</reference>
<dbReference type="InterPro" id="IPR035513">
    <property type="entry name" value="Invertase/methylesterase_inhib"/>
</dbReference>
<dbReference type="AlphaFoldDB" id="A0AAN9K5Y7"/>
<feature type="signal peptide" evidence="1">
    <location>
        <begin position="1"/>
        <end position="21"/>
    </location>
</feature>
<evidence type="ECO:0000313" key="3">
    <source>
        <dbReference type="Proteomes" id="UP001359559"/>
    </source>
</evidence>
<gene>
    <name evidence="2" type="ORF">RJT34_07531</name>
</gene>
<evidence type="ECO:0008006" key="4">
    <source>
        <dbReference type="Google" id="ProtNLM"/>
    </source>
</evidence>
<comment type="caution">
    <text evidence="2">The sequence shown here is derived from an EMBL/GenBank/DDBJ whole genome shotgun (WGS) entry which is preliminary data.</text>
</comment>
<dbReference type="Proteomes" id="UP001359559">
    <property type="component" value="Unassembled WGS sequence"/>
</dbReference>
<accession>A0AAN9K5Y7</accession>
<keyword evidence="1" id="KW-0732">Signal</keyword>
<dbReference type="PANTHER" id="PTHR31890">
    <property type="entry name" value="PLANT INVERTASE/PECTIN METHYLESTERASE INHIBITOR SUPERFAMILY PROTEIN"/>
    <property type="match status" value="1"/>
</dbReference>
<evidence type="ECO:0000313" key="2">
    <source>
        <dbReference type="EMBL" id="KAK7310192.1"/>
    </source>
</evidence>
<keyword evidence="3" id="KW-1185">Reference proteome</keyword>
<dbReference type="PANTHER" id="PTHR31890:SF9">
    <property type="entry name" value="PLANT INVERTASE_PECTIN METHYLESTERASE INHIBITOR SUPERFAMILY PROTEIN"/>
    <property type="match status" value="1"/>
</dbReference>
<dbReference type="EMBL" id="JAYKXN010000002">
    <property type="protein sequence ID" value="KAK7310192.1"/>
    <property type="molecule type" value="Genomic_DNA"/>
</dbReference>
<evidence type="ECO:0000256" key="1">
    <source>
        <dbReference type="SAM" id="SignalP"/>
    </source>
</evidence>
<proteinExistence type="predicted"/>
<sequence>MNPSTLLSLLFTVSLIGICHARPLRVASPSPSPSPSPSRKTKLYQIVCKDAGKDNGRCLKLLEAYPKITSAKDYVKLCKYTLKMAVKKSIKGQNYLQKVMKKNPSRAIKQCATFDYDGLVLSFKSSLGELVESPDTANYDAKVAGDGPVNCQRALDADKIVNRSISKLNNEMEFLSLVAFLATNHLPQTLQ</sequence>
<organism evidence="2 3">
    <name type="scientific">Clitoria ternatea</name>
    <name type="common">Butterfly pea</name>
    <dbReference type="NCBI Taxonomy" id="43366"/>
    <lineage>
        <taxon>Eukaryota</taxon>
        <taxon>Viridiplantae</taxon>
        <taxon>Streptophyta</taxon>
        <taxon>Embryophyta</taxon>
        <taxon>Tracheophyta</taxon>
        <taxon>Spermatophyta</taxon>
        <taxon>Magnoliopsida</taxon>
        <taxon>eudicotyledons</taxon>
        <taxon>Gunneridae</taxon>
        <taxon>Pentapetalae</taxon>
        <taxon>rosids</taxon>
        <taxon>fabids</taxon>
        <taxon>Fabales</taxon>
        <taxon>Fabaceae</taxon>
        <taxon>Papilionoideae</taxon>
        <taxon>50 kb inversion clade</taxon>
        <taxon>NPAAA clade</taxon>
        <taxon>indigoferoid/millettioid clade</taxon>
        <taxon>Phaseoleae</taxon>
        <taxon>Clitoria</taxon>
    </lineage>
</organism>
<feature type="chain" id="PRO_5043000713" description="Pectinesterase inhibitor domain-containing protein" evidence="1">
    <location>
        <begin position="22"/>
        <end position="191"/>
    </location>
</feature>
<name>A0AAN9K5Y7_CLITE</name>
<dbReference type="SUPFAM" id="SSF101148">
    <property type="entry name" value="Plant invertase/pectin methylesterase inhibitor"/>
    <property type="match status" value="1"/>
</dbReference>